<keyword evidence="3 7" id="KW-1133">Transmembrane helix</keyword>
<comment type="caution">
    <text evidence="9">The sequence shown here is derived from an EMBL/GenBank/DDBJ whole genome shotgun (WGS) entry which is preliminary data.</text>
</comment>
<sequence length="354" mass="38044">MMESSPDIVQAFGPPPDGLDITESSVAENNAAVIILAALATLAVALRLYTRFLQGHGLHPDDWTIILSLLLVGATVGLSILGGSYGTGNHIWSFTLPELKPIFKFRTKHHPHTFSTYPPTSQTDPLCVYIHLRLLLRRHENKHPSPRALHIPILQALPRSGLLSLPSVPGDRLGDDGERLQAYRVLLGPILKLQMSGRKKLAVCGVMLLGSLVCVASVLRNHHLHTFTQSPDLTRQMGPVFIWSAIEPAVAIASACLPHLAPVVRNKLSSTQRSGGPSAGSTPWRSSKSGTESQKGGALFTIGGSRFSKSFGGDGRVKIGDEEDEIGLTERGAARSGKSTSGSRKDKEEDITAK</sequence>
<evidence type="ECO:0000313" key="9">
    <source>
        <dbReference type="EMBL" id="KAF6821078.1"/>
    </source>
</evidence>
<feature type="transmembrane region" description="Helical" evidence="7">
    <location>
        <begin position="31"/>
        <end position="50"/>
    </location>
</feature>
<organism evidence="9 10">
    <name type="scientific">Colletotrichum sojae</name>
    <dbReference type="NCBI Taxonomy" id="2175907"/>
    <lineage>
        <taxon>Eukaryota</taxon>
        <taxon>Fungi</taxon>
        <taxon>Dikarya</taxon>
        <taxon>Ascomycota</taxon>
        <taxon>Pezizomycotina</taxon>
        <taxon>Sordariomycetes</taxon>
        <taxon>Hypocreomycetidae</taxon>
        <taxon>Glomerellales</taxon>
        <taxon>Glomerellaceae</taxon>
        <taxon>Colletotrichum</taxon>
        <taxon>Colletotrichum orchidearum species complex</taxon>
    </lineage>
</organism>
<feature type="transmembrane region" description="Helical" evidence="7">
    <location>
        <begin position="62"/>
        <end position="81"/>
    </location>
</feature>
<feature type="compositionally biased region" description="Polar residues" evidence="6">
    <location>
        <begin position="268"/>
        <end position="294"/>
    </location>
</feature>
<evidence type="ECO:0000256" key="2">
    <source>
        <dbReference type="ARBA" id="ARBA00022692"/>
    </source>
</evidence>
<keyword evidence="2 7" id="KW-0812">Transmembrane</keyword>
<evidence type="ECO:0000259" key="8">
    <source>
        <dbReference type="Pfam" id="PF20684"/>
    </source>
</evidence>
<keyword evidence="10" id="KW-1185">Reference proteome</keyword>
<feature type="compositionally biased region" description="Basic and acidic residues" evidence="6">
    <location>
        <begin position="343"/>
        <end position="354"/>
    </location>
</feature>
<dbReference type="InterPro" id="IPR049326">
    <property type="entry name" value="Rhodopsin_dom_fungi"/>
</dbReference>
<name>A0A8H6JYL4_9PEZI</name>
<dbReference type="PANTHER" id="PTHR33048">
    <property type="entry name" value="PTH11-LIKE INTEGRAL MEMBRANE PROTEIN (AFU_ORTHOLOGUE AFUA_5G11245)"/>
    <property type="match status" value="1"/>
</dbReference>
<reference evidence="9 10" key="1">
    <citation type="journal article" date="2020" name="Phytopathology">
        <title>Genome Sequence Resources of Colletotrichum truncatum, C. plurivorum, C. musicola, and C. sojae: Four Species Pathogenic to Soybean (Glycine max).</title>
        <authorList>
            <person name="Rogerio F."/>
            <person name="Boufleur T.R."/>
            <person name="Ciampi-Guillardi M."/>
            <person name="Sukno S.A."/>
            <person name="Thon M.R."/>
            <person name="Massola Junior N.S."/>
            <person name="Baroncelli R."/>
        </authorList>
    </citation>
    <scope>NUCLEOTIDE SEQUENCE [LARGE SCALE GENOMIC DNA]</scope>
    <source>
        <strain evidence="9 10">LFN0009</strain>
    </source>
</reference>
<evidence type="ECO:0000256" key="1">
    <source>
        <dbReference type="ARBA" id="ARBA00004141"/>
    </source>
</evidence>
<dbReference type="EMBL" id="WIGN01000003">
    <property type="protein sequence ID" value="KAF6821078.1"/>
    <property type="molecule type" value="Genomic_DNA"/>
</dbReference>
<feature type="domain" description="Rhodopsin" evidence="8">
    <location>
        <begin position="189"/>
        <end position="265"/>
    </location>
</feature>
<evidence type="ECO:0000256" key="3">
    <source>
        <dbReference type="ARBA" id="ARBA00022989"/>
    </source>
</evidence>
<evidence type="ECO:0000256" key="4">
    <source>
        <dbReference type="ARBA" id="ARBA00023136"/>
    </source>
</evidence>
<dbReference type="GO" id="GO:0016020">
    <property type="term" value="C:membrane"/>
    <property type="evidence" value="ECO:0007669"/>
    <property type="project" value="UniProtKB-SubCell"/>
</dbReference>
<accession>A0A8H6JYL4</accession>
<feature type="transmembrane region" description="Helical" evidence="7">
    <location>
        <begin position="240"/>
        <end position="264"/>
    </location>
</feature>
<evidence type="ECO:0000256" key="6">
    <source>
        <dbReference type="SAM" id="MobiDB-lite"/>
    </source>
</evidence>
<dbReference type="PANTHER" id="PTHR33048:SF123">
    <property type="entry name" value="INTEGRAL MEMBRANE PROTEIN"/>
    <property type="match status" value="1"/>
</dbReference>
<keyword evidence="4 7" id="KW-0472">Membrane</keyword>
<proteinExistence type="inferred from homology"/>
<comment type="similarity">
    <text evidence="5">Belongs to the SAT4 family.</text>
</comment>
<feature type="transmembrane region" description="Helical" evidence="7">
    <location>
        <begin position="201"/>
        <end position="220"/>
    </location>
</feature>
<gene>
    <name evidence="9" type="ORF">CSOJ01_00513</name>
</gene>
<dbReference type="Proteomes" id="UP000652219">
    <property type="component" value="Unassembled WGS sequence"/>
</dbReference>
<comment type="subcellular location">
    <subcellularLocation>
        <location evidence="1">Membrane</location>
        <topology evidence="1">Multi-pass membrane protein</topology>
    </subcellularLocation>
</comment>
<dbReference type="AlphaFoldDB" id="A0A8H6JYL4"/>
<evidence type="ECO:0000256" key="7">
    <source>
        <dbReference type="SAM" id="Phobius"/>
    </source>
</evidence>
<evidence type="ECO:0000256" key="5">
    <source>
        <dbReference type="ARBA" id="ARBA00038359"/>
    </source>
</evidence>
<feature type="region of interest" description="Disordered" evidence="6">
    <location>
        <begin position="268"/>
        <end position="354"/>
    </location>
</feature>
<evidence type="ECO:0000313" key="10">
    <source>
        <dbReference type="Proteomes" id="UP000652219"/>
    </source>
</evidence>
<protein>
    <submittedName>
        <fullName evidence="9">Pth11-like integral membrane protein</fullName>
    </submittedName>
</protein>
<dbReference type="InterPro" id="IPR052337">
    <property type="entry name" value="SAT4-like"/>
</dbReference>
<dbReference type="Pfam" id="PF20684">
    <property type="entry name" value="Fung_rhodopsin"/>
    <property type="match status" value="1"/>
</dbReference>